<organism evidence="7 8">
    <name type="scientific">Chaetoceros tenuissimus</name>
    <dbReference type="NCBI Taxonomy" id="426638"/>
    <lineage>
        <taxon>Eukaryota</taxon>
        <taxon>Sar</taxon>
        <taxon>Stramenopiles</taxon>
        <taxon>Ochrophyta</taxon>
        <taxon>Bacillariophyta</taxon>
        <taxon>Coscinodiscophyceae</taxon>
        <taxon>Chaetocerotophycidae</taxon>
        <taxon>Chaetocerotales</taxon>
        <taxon>Chaetocerotaceae</taxon>
        <taxon>Chaetoceros</taxon>
    </lineage>
</organism>
<keyword evidence="4 6" id="KW-0472">Membrane</keyword>
<feature type="transmembrane region" description="Helical" evidence="6">
    <location>
        <begin position="48"/>
        <end position="68"/>
    </location>
</feature>
<comment type="subcellular location">
    <subcellularLocation>
        <location evidence="1">Membrane</location>
        <topology evidence="1">Multi-pass membrane protein</topology>
    </subcellularLocation>
</comment>
<dbReference type="PANTHER" id="PTHR38894">
    <property type="entry name" value="TRANSMEMBRANE PROTEIN"/>
    <property type="match status" value="1"/>
</dbReference>
<dbReference type="InterPro" id="IPR013714">
    <property type="entry name" value="Golgi_TVP15"/>
</dbReference>
<keyword evidence="2 6" id="KW-0812">Transmembrane</keyword>
<feature type="transmembrane region" description="Helical" evidence="6">
    <location>
        <begin position="148"/>
        <end position="169"/>
    </location>
</feature>
<dbReference type="GO" id="GO:0016020">
    <property type="term" value="C:membrane"/>
    <property type="evidence" value="ECO:0007669"/>
    <property type="project" value="UniProtKB-SubCell"/>
</dbReference>
<keyword evidence="3 6" id="KW-1133">Transmembrane helix</keyword>
<evidence type="ECO:0000313" key="7">
    <source>
        <dbReference type="EMBL" id="GFH48870.1"/>
    </source>
</evidence>
<feature type="compositionally biased region" description="Low complexity" evidence="5">
    <location>
        <begin position="11"/>
        <end position="25"/>
    </location>
</feature>
<evidence type="ECO:0000256" key="5">
    <source>
        <dbReference type="SAM" id="MobiDB-lite"/>
    </source>
</evidence>
<proteinExistence type="predicted"/>
<evidence type="ECO:0000256" key="1">
    <source>
        <dbReference type="ARBA" id="ARBA00004141"/>
    </source>
</evidence>
<protein>
    <recommendedName>
        <fullName evidence="9">Transmembrane protein</fullName>
    </recommendedName>
</protein>
<dbReference type="Proteomes" id="UP001054902">
    <property type="component" value="Unassembled WGS sequence"/>
</dbReference>
<feature type="transmembrane region" description="Helical" evidence="6">
    <location>
        <begin position="125"/>
        <end position="142"/>
    </location>
</feature>
<feature type="transmembrane region" description="Helical" evidence="6">
    <location>
        <begin position="80"/>
        <end position="104"/>
    </location>
</feature>
<reference evidence="7 8" key="1">
    <citation type="journal article" date="2021" name="Sci. Rep.">
        <title>The genome of the diatom Chaetoceros tenuissimus carries an ancient integrated fragment of an extant virus.</title>
        <authorList>
            <person name="Hongo Y."/>
            <person name="Kimura K."/>
            <person name="Takaki Y."/>
            <person name="Yoshida Y."/>
            <person name="Baba S."/>
            <person name="Kobayashi G."/>
            <person name="Nagasaki K."/>
            <person name="Hano T."/>
            <person name="Tomaru Y."/>
        </authorList>
    </citation>
    <scope>NUCLEOTIDE SEQUENCE [LARGE SCALE GENOMIC DNA]</scope>
    <source>
        <strain evidence="7 8">NIES-3715</strain>
    </source>
</reference>
<evidence type="ECO:0000256" key="2">
    <source>
        <dbReference type="ARBA" id="ARBA00022692"/>
    </source>
</evidence>
<dbReference type="AlphaFoldDB" id="A0AAD3CQA7"/>
<evidence type="ECO:0008006" key="9">
    <source>
        <dbReference type="Google" id="ProtNLM"/>
    </source>
</evidence>
<gene>
    <name evidence="7" type="ORF">CTEN210_05346</name>
</gene>
<evidence type="ECO:0000256" key="4">
    <source>
        <dbReference type="ARBA" id="ARBA00023136"/>
    </source>
</evidence>
<evidence type="ECO:0000256" key="6">
    <source>
        <dbReference type="SAM" id="Phobius"/>
    </source>
</evidence>
<keyword evidence="8" id="KW-1185">Reference proteome</keyword>
<evidence type="ECO:0000256" key="3">
    <source>
        <dbReference type="ARBA" id="ARBA00022989"/>
    </source>
</evidence>
<accession>A0AAD3CQA7</accession>
<name>A0AAD3CQA7_9STRA</name>
<feature type="region of interest" description="Disordered" evidence="5">
    <location>
        <begin position="1"/>
        <end position="37"/>
    </location>
</feature>
<dbReference type="EMBL" id="BLLK01000029">
    <property type="protein sequence ID" value="GFH48870.1"/>
    <property type="molecule type" value="Genomic_DNA"/>
</dbReference>
<dbReference type="Pfam" id="PF08507">
    <property type="entry name" value="COPI_assoc"/>
    <property type="match status" value="1"/>
</dbReference>
<sequence>MSPYNGEPDWAQPGAATGGAPAVSAEPVNTGEGNKAVTKDRSKTWHRLISFVLIGLCVAMCALGVFVIMKNRTLQNFADWFIASYMILFSVLLFFYEATWWCTIGSVNKMIRRNFGFMYSVKGKALYMIFAACLCIGINGSLLGKMDWLRYLAGIGWGAMGVFLLVLSYTKPALFSNYYIPTRGLVEGNDADETV</sequence>
<comment type="caution">
    <text evidence="7">The sequence shown here is derived from an EMBL/GenBank/DDBJ whole genome shotgun (WGS) entry which is preliminary data.</text>
</comment>
<evidence type="ECO:0000313" key="8">
    <source>
        <dbReference type="Proteomes" id="UP001054902"/>
    </source>
</evidence>
<dbReference type="PANTHER" id="PTHR38894:SF1">
    <property type="entry name" value="TRANSMEMBRANE PROTEIN"/>
    <property type="match status" value="1"/>
</dbReference>